<dbReference type="NCBIfam" id="NF007739">
    <property type="entry name" value="PRK10419.1"/>
    <property type="match status" value="2"/>
</dbReference>
<dbReference type="NCBIfam" id="NF008453">
    <property type="entry name" value="PRK11308.1"/>
    <property type="match status" value="2"/>
</dbReference>
<proteinExistence type="inferred from homology"/>
<feature type="domain" description="ABC transporter" evidence="8">
    <location>
        <begin position="324"/>
        <end position="575"/>
    </location>
</feature>
<keyword evidence="3" id="KW-0813">Transport</keyword>
<evidence type="ECO:0000313" key="10">
    <source>
        <dbReference type="Proteomes" id="UP000250079"/>
    </source>
</evidence>
<protein>
    <submittedName>
        <fullName evidence="9">Glutathione import ATP-binding protein GsiA</fullName>
        <ecNumber evidence="9">3.6.3.-</ecNumber>
    </submittedName>
</protein>
<dbReference type="GO" id="GO:0055085">
    <property type="term" value="P:transmembrane transport"/>
    <property type="evidence" value="ECO:0007669"/>
    <property type="project" value="UniProtKB-ARBA"/>
</dbReference>
<evidence type="ECO:0000256" key="6">
    <source>
        <dbReference type="ARBA" id="ARBA00022840"/>
    </source>
</evidence>
<dbReference type="SMART" id="SM00382">
    <property type="entry name" value="AAA"/>
    <property type="match status" value="2"/>
</dbReference>
<feature type="domain" description="ABC transporter" evidence="8">
    <location>
        <begin position="5"/>
        <end position="255"/>
    </location>
</feature>
<comment type="similarity">
    <text evidence="2">Belongs to the ABC transporter superfamily.</text>
</comment>
<dbReference type="Pfam" id="PF08352">
    <property type="entry name" value="oligo_HPY"/>
    <property type="match status" value="1"/>
</dbReference>
<organism evidence="9 10">
    <name type="scientific">Granulosicoccus antarcticus IMCC3135</name>
    <dbReference type="NCBI Taxonomy" id="1192854"/>
    <lineage>
        <taxon>Bacteria</taxon>
        <taxon>Pseudomonadati</taxon>
        <taxon>Pseudomonadota</taxon>
        <taxon>Gammaproteobacteria</taxon>
        <taxon>Chromatiales</taxon>
        <taxon>Granulosicoccaceae</taxon>
        <taxon>Granulosicoccus</taxon>
    </lineage>
</organism>
<evidence type="ECO:0000256" key="7">
    <source>
        <dbReference type="ARBA" id="ARBA00023136"/>
    </source>
</evidence>
<dbReference type="SUPFAM" id="SSF52540">
    <property type="entry name" value="P-loop containing nucleoside triphosphate hydrolases"/>
    <property type="match status" value="2"/>
</dbReference>
<name>A0A2Z2P7N1_9GAMM</name>
<dbReference type="InterPro" id="IPR027417">
    <property type="entry name" value="P-loop_NTPase"/>
</dbReference>
<dbReference type="GO" id="GO:0016887">
    <property type="term" value="F:ATP hydrolysis activity"/>
    <property type="evidence" value="ECO:0007669"/>
    <property type="project" value="InterPro"/>
</dbReference>
<evidence type="ECO:0000256" key="5">
    <source>
        <dbReference type="ARBA" id="ARBA00022741"/>
    </source>
</evidence>
<keyword evidence="4" id="KW-1003">Cell membrane</keyword>
<keyword evidence="6 9" id="KW-0067">ATP-binding</keyword>
<dbReference type="InterPro" id="IPR003439">
    <property type="entry name" value="ABC_transporter-like_ATP-bd"/>
</dbReference>
<keyword evidence="5" id="KW-0547">Nucleotide-binding</keyword>
<dbReference type="EMBL" id="CP018632">
    <property type="protein sequence ID" value="ASJ76697.1"/>
    <property type="molecule type" value="Genomic_DNA"/>
</dbReference>
<dbReference type="InterPro" id="IPR017871">
    <property type="entry name" value="ABC_transporter-like_CS"/>
</dbReference>
<gene>
    <name evidence="9" type="primary">gsiA_13</name>
    <name evidence="9" type="ORF">IMCC3135_33265</name>
</gene>
<dbReference type="EC" id="3.6.3.-" evidence="9"/>
<dbReference type="PANTHER" id="PTHR43297">
    <property type="entry name" value="OLIGOPEPTIDE TRANSPORT ATP-BINDING PROTEIN APPD"/>
    <property type="match status" value="1"/>
</dbReference>
<dbReference type="Gene3D" id="3.40.50.300">
    <property type="entry name" value="P-loop containing nucleotide triphosphate hydrolases"/>
    <property type="match status" value="2"/>
</dbReference>
<keyword evidence="10" id="KW-1185">Reference proteome</keyword>
<dbReference type="PROSITE" id="PS50893">
    <property type="entry name" value="ABC_TRANSPORTER_2"/>
    <property type="match status" value="2"/>
</dbReference>
<reference evidence="9 10" key="1">
    <citation type="submission" date="2016-12" db="EMBL/GenBank/DDBJ databases">
        <authorList>
            <person name="Song W.-J."/>
            <person name="Kurnit D.M."/>
        </authorList>
    </citation>
    <scope>NUCLEOTIDE SEQUENCE [LARGE SCALE GENOMIC DNA]</scope>
    <source>
        <strain evidence="9 10">IMCC3135</strain>
    </source>
</reference>
<accession>A0A2Z2P7N1</accession>
<evidence type="ECO:0000256" key="2">
    <source>
        <dbReference type="ARBA" id="ARBA00005417"/>
    </source>
</evidence>
<dbReference type="GO" id="GO:0005886">
    <property type="term" value="C:plasma membrane"/>
    <property type="evidence" value="ECO:0007669"/>
    <property type="project" value="UniProtKB-SubCell"/>
</dbReference>
<dbReference type="InterPro" id="IPR003593">
    <property type="entry name" value="AAA+_ATPase"/>
</dbReference>
<dbReference type="OrthoDB" id="9784450at2"/>
<dbReference type="InterPro" id="IPR050388">
    <property type="entry name" value="ABC_Ni/Peptide_Import"/>
</dbReference>
<dbReference type="PROSITE" id="PS00211">
    <property type="entry name" value="ABC_TRANSPORTER_1"/>
    <property type="match status" value="2"/>
</dbReference>
<evidence type="ECO:0000256" key="3">
    <source>
        <dbReference type="ARBA" id="ARBA00022448"/>
    </source>
</evidence>
<evidence type="ECO:0000313" key="9">
    <source>
        <dbReference type="EMBL" id="ASJ76697.1"/>
    </source>
</evidence>
<sequence length="588" mass="64589">MSKLLEVQGLTVGIPSRFGEFTAIENVNLSVAAGEIHGIVGESGAGKSTIGSAIIGLLESPARIRAGTIHLQGDSLTSLNDEEYHRLRGNRISMIFQDPQTSLNPLLRIADQLIETIQQHRKINDDEARLMAIELLTETGIENAEARLDDYPHQFSGGMRQRVVIALALCTDPELIIADEPTTALDVSVQKQILKLIRNLAEQRKVGIILITHDIGVVAEITDNVTVLRYGHVVESGPTARVLGTPQEAYTQALMAAVPRLDKRLERFRNIVKDDKRIDGESQWSIAGASAEQASIWLLGSTKVAKRVPAIQLRKTALPDNALLRVDELDVTFGKSGSWFSKKPGFKALSEVSLHLHRGEVLGIVGESGSGKSTLAKAIVGLVPTAGGSMQFNGEALPDGLRRPRSHPARRQIQMIFQDPYSSLNNRRTVEAILTEPLLFYKLAKKGPEARKLVASVLELVEMPQRAMLKYPHQFSGGQRQRIAVARALMARPEFLICDEPTSALDVSIQAQILNLLKDLQSNFGLTILFISHNLAVVRQMADRVVVLRRGQIVETAHSETFFESPTADYSRQLLRETPSLALLGEPD</sequence>
<dbReference type="GO" id="GO:0005524">
    <property type="term" value="F:ATP binding"/>
    <property type="evidence" value="ECO:0007669"/>
    <property type="project" value="UniProtKB-KW"/>
</dbReference>
<dbReference type="PANTHER" id="PTHR43297:SF7">
    <property type="entry name" value="D,D-DIPEPTIDE TRANSPORT ATP-BINDING PROTEIN DDPD-RELATED"/>
    <property type="match status" value="1"/>
</dbReference>
<comment type="subcellular location">
    <subcellularLocation>
        <location evidence="1">Cell inner membrane</location>
        <topology evidence="1">Peripheral membrane protein</topology>
    </subcellularLocation>
</comment>
<evidence type="ECO:0000259" key="8">
    <source>
        <dbReference type="PROSITE" id="PS50893"/>
    </source>
</evidence>
<dbReference type="FunFam" id="3.40.50.300:FF:000016">
    <property type="entry name" value="Oligopeptide ABC transporter ATP-binding component"/>
    <property type="match status" value="1"/>
</dbReference>
<dbReference type="Proteomes" id="UP000250079">
    <property type="component" value="Chromosome"/>
</dbReference>
<evidence type="ECO:0000256" key="4">
    <source>
        <dbReference type="ARBA" id="ARBA00022475"/>
    </source>
</evidence>
<dbReference type="AlphaFoldDB" id="A0A2Z2P7N1"/>
<dbReference type="Pfam" id="PF00005">
    <property type="entry name" value="ABC_tran"/>
    <property type="match status" value="2"/>
</dbReference>
<dbReference type="GO" id="GO:0015833">
    <property type="term" value="P:peptide transport"/>
    <property type="evidence" value="ECO:0007669"/>
    <property type="project" value="InterPro"/>
</dbReference>
<dbReference type="InterPro" id="IPR013563">
    <property type="entry name" value="Oligopep_ABC_C"/>
</dbReference>
<keyword evidence="7" id="KW-0472">Membrane</keyword>
<dbReference type="RefSeq" id="WP_088921443.1">
    <property type="nucleotide sequence ID" value="NZ_CP018632.1"/>
</dbReference>
<keyword evidence="9" id="KW-0378">Hydrolase</keyword>
<evidence type="ECO:0000256" key="1">
    <source>
        <dbReference type="ARBA" id="ARBA00004417"/>
    </source>
</evidence>
<dbReference type="CDD" id="cd03257">
    <property type="entry name" value="ABC_NikE_OppD_transporters"/>
    <property type="match status" value="2"/>
</dbReference>
<dbReference type="KEGG" id="gai:IMCC3135_33265"/>